<feature type="domain" description="PAS" evidence="3">
    <location>
        <begin position="407"/>
        <end position="453"/>
    </location>
</feature>
<dbReference type="SMART" id="SM00091">
    <property type="entry name" value="PAS"/>
    <property type="match status" value="2"/>
</dbReference>
<keyword evidence="2" id="KW-0812">Transmembrane</keyword>
<dbReference type="InterPro" id="IPR000700">
    <property type="entry name" value="PAS-assoc_C"/>
</dbReference>
<dbReference type="SMART" id="SM00267">
    <property type="entry name" value="GGDEF"/>
    <property type="match status" value="1"/>
</dbReference>
<dbReference type="FunFam" id="3.30.70.270:FF:000001">
    <property type="entry name" value="Diguanylate cyclase domain protein"/>
    <property type="match status" value="1"/>
</dbReference>
<dbReference type="Pfam" id="PF00989">
    <property type="entry name" value="PAS"/>
    <property type="match status" value="1"/>
</dbReference>
<accession>A0A975SKV2</accession>
<name>A0A975SKV2_9RHOO</name>
<keyword evidence="8" id="KW-1185">Reference proteome</keyword>
<feature type="domain" description="GGDEF" evidence="6">
    <location>
        <begin position="565"/>
        <end position="698"/>
    </location>
</feature>
<dbReference type="FunFam" id="3.20.20.450:FF:000001">
    <property type="entry name" value="Cyclic di-GMP phosphodiesterase yahA"/>
    <property type="match status" value="1"/>
</dbReference>
<dbReference type="PROSITE" id="PS50113">
    <property type="entry name" value="PAC"/>
    <property type="match status" value="1"/>
</dbReference>
<dbReference type="Proteomes" id="UP000683428">
    <property type="component" value="Chromosome"/>
</dbReference>
<dbReference type="GO" id="GO:0071111">
    <property type="term" value="F:cyclic-guanylate-specific phosphodiesterase activity"/>
    <property type="evidence" value="ECO:0007669"/>
    <property type="project" value="UniProtKB-EC"/>
</dbReference>
<dbReference type="AlphaFoldDB" id="A0A975SKV2"/>
<dbReference type="EMBL" id="CP064782">
    <property type="protein sequence ID" value="QWT48202.1"/>
    <property type="molecule type" value="Genomic_DNA"/>
</dbReference>
<keyword evidence="2" id="KW-1133">Transmembrane helix</keyword>
<evidence type="ECO:0000259" key="4">
    <source>
        <dbReference type="PROSITE" id="PS50113"/>
    </source>
</evidence>
<dbReference type="GO" id="GO:0006355">
    <property type="term" value="P:regulation of DNA-templated transcription"/>
    <property type="evidence" value="ECO:0007669"/>
    <property type="project" value="InterPro"/>
</dbReference>
<dbReference type="KEGG" id="aiq:Azoinq_10030"/>
<evidence type="ECO:0000313" key="8">
    <source>
        <dbReference type="Proteomes" id="UP000683428"/>
    </source>
</evidence>
<dbReference type="GO" id="GO:0071732">
    <property type="term" value="P:cellular response to nitric oxide"/>
    <property type="evidence" value="ECO:0007669"/>
    <property type="project" value="UniProtKB-ARBA"/>
</dbReference>
<dbReference type="Pfam" id="PF00563">
    <property type="entry name" value="EAL"/>
    <property type="match status" value="1"/>
</dbReference>
<proteinExistence type="predicted"/>
<dbReference type="InterPro" id="IPR000014">
    <property type="entry name" value="PAS"/>
</dbReference>
<dbReference type="InterPro" id="IPR001610">
    <property type="entry name" value="PAC"/>
</dbReference>
<dbReference type="InterPro" id="IPR045812">
    <property type="entry name" value="DAHL"/>
</dbReference>
<evidence type="ECO:0000313" key="7">
    <source>
        <dbReference type="EMBL" id="QWT48202.1"/>
    </source>
</evidence>
<protein>
    <submittedName>
        <fullName evidence="7">EAL domain-containing protein</fullName>
    </submittedName>
</protein>
<dbReference type="CDD" id="cd01949">
    <property type="entry name" value="GGDEF"/>
    <property type="match status" value="1"/>
</dbReference>
<evidence type="ECO:0000256" key="2">
    <source>
        <dbReference type="SAM" id="Phobius"/>
    </source>
</evidence>
<gene>
    <name evidence="7" type="ORF">Azoinq_10030</name>
</gene>
<dbReference type="PROSITE" id="PS50112">
    <property type="entry name" value="PAS"/>
    <property type="match status" value="2"/>
</dbReference>
<dbReference type="PROSITE" id="PS50883">
    <property type="entry name" value="EAL"/>
    <property type="match status" value="1"/>
</dbReference>
<dbReference type="InterPro" id="IPR013767">
    <property type="entry name" value="PAS_fold"/>
</dbReference>
<keyword evidence="2" id="KW-0472">Membrane</keyword>
<dbReference type="SMART" id="SM00052">
    <property type="entry name" value="EAL"/>
    <property type="match status" value="1"/>
</dbReference>
<feature type="domain" description="PAC" evidence="4">
    <location>
        <begin position="481"/>
        <end position="533"/>
    </location>
</feature>
<dbReference type="InterPro" id="IPR001633">
    <property type="entry name" value="EAL_dom"/>
</dbReference>
<evidence type="ECO:0000256" key="1">
    <source>
        <dbReference type="ARBA" id="ARBA00051114"/>
    </source>
</evidence>
<dbReference type="PROSITE" id="PS50887">
    <property type="entry name" value="GGDEF"/>
    <property type="match status" value="1"/>
</dbReference>
<dbReference type="CDD" id="cd00130">
    <property type="entry name" value="PAS"/>
    <property type="match status" value="2"/>
</dbReference>
<dbReference type="PANTHER" id="PTHR44757:SF2">
    <property type="entry name" value="BIOFILM ARCHITECTURE MAINTENANCE PROTEIN MBAA"/>
    <property type="match status" value="1"/>
</dbReference>
<evidence type="ECO:0000259" key="6">
    <source>
        <dbReference type="PROSITE" id="PS50887"/>
    </source>
</evidence>
<dbReference type="Pfam" id="PF00990">
    <property type="entry name" value="GGDEF"/>
    <property type="match status" value="1"/>
</dbReference>
<dbReference type="NCBIfam" id="TIGR00254">
    <property type="entry name" value="GGDEF"/>
    <property type="match status" value="1"/>
</dbReference>
<comment type="catalytic activity">
    <reaction evidence="1">
        <text>3',3'-c-di-GMP + H2O = 5'-phosphoguanylyl(3'-&gt;5')guanosine + H(+)</text>
        <dbReference type="Rhea" id="RHEA:24902"/>
        <dbReference type="ChEBI" id="CHEBI:15377"/>
        <dbReference type="ChEBI" id="CHEBI:15378"/>
        <dbReference type="ChEBI" id="CHEBI:58754"/>
        <dbReference type="ChEBI" id="CHEBI:58805"/>
        <dbReference type="EC" id="3.1.4.52"/>
    </reaction>
    <physiologicalReaction direction="left-to-right" evidence="1">
        <dbReference type="Rhea" id="RHEA:24903"/>
    </physiologicalReaction>
</comment>
<feature type="domain" description="EAL" evidence="5">
    <location>
        <begin position="707"/>
        <end position="961"/>
    </location>
</feature>
<dbReference type="Pfam" id="PF19443">
    <property type="entry name" value="DAHL"/>
    <property type="match status" value="1"/>
</dbReference>
<dbReference type="NCBIfam" id="TIGR00229">
    <property type="entry name" value="sensory_box"/>
    <property type="match status" value="2"/>
</dbReference>
<dbReference type="Pfam" id="PF13426">
    <property type="entry name" value="PAS_9"/>
    <property type="match status" value="1"/>
</dbReference>
<reference evidence="7" key="1">
    <citation type="submission" date="2020-11" db="EMBL/GenBank/DDBJ databases">
        <title>Azospira inquinata sp. nov.</title>
        <authorList>
            <person name="Moe W.M."/>
            <person name="Mikes M.C."/>
        </authorList>
    </citation>
    <scope>NUCLEOTIDE SEQUENCE</scope>
    <source>
        <strain evidence="7">Azo-3</strain>
    </source>
</reference>
<feature type="domain" description="PAS" evidence="3">
    <location>
        <begin position="294"/>
        <end position="345"/>
    </location>
</feature>
<feature type="transmembrane region" description="Helical" evidence="2">
    <location>
        <begin position="23"/>
        <end position="41"/>
    </location>
</feature>
<evidence type="ECO:0000259" key="5">
    <source>
        <dbReference type="PROSITE" id="PS50883"/>
    </source>
</evidence>
<dbReference type="SMART" id="SM00086">
    <property type="entry name" value="PAC"/>
    <property type="match status" value="1"/>
</dbReference>
<evidence type="ECO:0000259" key="3">
    <source>
        <dbReference type="PROSITE" id="PS50112"/>
    </source>
</evidence>
<dbReference type="InterPro" id="IPR000160">
    <property type="entry name" value="GGDEF_dom"/>
</dbReference>
<dbReference type="CDD" id="cd01948">
    <property type="entry name" value="EAL"/>
    <property type="match status" value="1"/>
</dbReference>
<dbReference type="RefSeq" id="WP_216129478.1">
    <property type="nucleotide sequence ID" value="NZ_CP064782.1"/>
</dbReference>
<dbReference type="PANTHER" id="PTHR44757">
    <property type="entry name" value="DIGUANYLATE CYCLASE DGCP"/>
    <property type="match status" value="1"/>
</dbReference>
<sequence>MKWDGRLWRRKLLWLRLWCGRSPWLWVVVLVPLLAALYWRSTGVSVADRSRVENTVSLVAEADARLNEDVLKLRQHQLRDYDPLNEGAARIDQLLALLGQDFAAEGRQEALAPVLELWARKRERLESFKQNYAVVDNAESHFVNLAAELSGRHGGPAGLSSPLLATVSREVLEFLVRGTADDVPDVAVDLERLGREVQGWPDPLRVQGKALVGHGLLILSNRLELEQTLVALTASPLPERMETAFLDYDRHFRERQAVADAYRLCLALFALVLIGLVTQAMVRLKRTAGALAENRDFLDNIANNLSEGILALDREGRLGFLNRPAERLLQVSEKALLGRTLAELLGGGESPLLQAVAAGQPYAGELWLPRPGGRFPVAIQGAPLPLGAGGYVASFRDLSDLKQAEARLHLAARVFDNLTESMVITDSRGLIQSVNGAFSRVTGFSEGEVLGRTPGDALGSGRVERSFYIQMWRALLEEGRWQGEIVNRRKNGEIYPEWLSITAVRDEGGQVVQYIGLFTDISDRKQAEAYIHHLAYHDTLTGLPNRQLFHDRLNTALRQAHRSRRKLAVLLLDLDRFKGVNDSLGHEVGDRLLKEVAFRLQSCMREGDTLARLGGDEFALLLPEVATSDEVSLLASRLQGAFEQPVALESRELYVSTSIGIALYPADGGDGETLLKHADVAMYSAKDAGRATYRFYLASRNERSLELLDLENDLRRALEGHQFMLFYQPQVETANGRMGGVESLIRWNHPDKGLVMPDRFIALAENGGMIDAVGHWCLVTACRQLKQWQAEGVPVPRVAVNVSARQLRRQGFADEVFRVLDETGLDPRCLELELTETMLAEDPEGIFATFTTLRAAGIRIALDDFGTGYSSLSYLSRYPVDVVKIDRSFVIRIAEDEEAQSVARAIILLAHGLNMRTVAEGVETPEQLDELTALGCDEIQGFYFSKPLPPQDIRQLRGEWKLRRPEAVPAAGSGSAPDVA</sequence>
<dbReference type="InterPro" id="IPR052155">
    <property type="entry name" value="Biofilm_reg_signaling"/>
</dbReference>
<organism evidence="7 8">
    <name type="scientific">Azospira inquinata</name>
    <dbReference type="NCBI Taxonomy" id="2785627"/>
    <lineage>
        <taxon>Bacteria</taxon>
        <taxon>Pseudomonadati</taxon>
        <taxon>Pseudomonadota</taxon>
        <taxon>Betaproteobacteria</taxon>
        <taxon>Rhodocyclales</taxon>
        <taxon>Rhodocyclaceae</taxon>
        <taxon>Azospira</taxon>
    </lineage>
</organism>